<dbReference type="AlphaFoldDB" id="A0A3N9XP57"/>
<accession>A0A3N9XP57</accession>
<sequence length="258" mass="29511">MSKYIDFDDPHNRNTYVGRSADPAWSVLFARLMRPEGRLVADLGCGGGIYTKAIAGMAPELVVGMDSSHLSLESARSYCQGVDRVSLLLTDAEAVGTDNGVFDGVVERALIHHFTTLHRNFREARRILKPAGLLWVQDRTVDDVLLPPSAEHIRGYYLAFDERLRATEIERRRREPDVTSALLEAGFRLVDSSKVRELRKVFREPGELYEEIVLRRGRSLLHALDDRRIRQLADYVVERIPRWPAVERDTWTVWIAEK</sequence>
<keyword evidence="2" id="KW-0489">Methyltransferase</keyword>
<dbReference type="Pfam" id="PF08241">
    <property type="entry name" value="Methyltransf_11"/>
    <property type="match status" value="1"/>
</dbReference>
<dbReference type="RefSeq" id="WP_124821389.1">
    <property type="nucleotide sequence ID" value="NZ_QDGB01000298.1"/>
</dbReference>
<feature type="domain" description="Methyltransferase type 11" evidence="1">
    <location>
        <begin position="42"/>
        <end position="135"/>
    </location>
</feature>
<dbReference type="OrthoDB" id="9797252at2"/>
<dbReference type="PANTHER" id="PTHR43464">
    <property type="entry name" value="METHYLTRANSFERASE"/>
    <property type="match status" value="1"/>
</dbReference>
<dbReference type="GO" id="GO:0008757">
    <property type="term" value="F:S-adenosylmethionine-dependent methyltransferase activity"/>
    <property type="evidence" value="ECO:0007669"/>
    <property type="project" value="InterPro"/>
</dbReference>
<comment type="caution">
    <text evidence="2">The sequence shown here is derived from an EMBL/GenBank/DDBJ whole genome shotgun (WGS) entry which is preliminary data.</text>
</comment>
<dbReference type="Proteomes" id="UP000278981">
    <property type="component" value="Unassembled WGS sequence"/>
</dbReference>
<evidence type="ECO:0000259" key="1">
    <source>
        <dbReference type="Pfam" id="PF08241"/>
    </source>
</evidence>
<dbReference type="GO" id="GO:0032259">
    <property type="term" value="P:methylation"/>
    <property type="evidence" value="ECO:0007669"/>
    <property type="project" value="UniProtKB-KW"/>
</dbReference>
<name>A0A3N9XP57_9ACTN</name>
<organism evidence="2 3">
    <name type="scientific">Micromonospora ureilytica</name>
    <dbReference type="NCBI Taxonomy" id="709868"/>
    <lineage>
        <taxon>Bacteria</taxon>
        <taxon>Bacillati</taxon>
        <taxon>Actinomycetota</taxon>
        <taxon>Actinomycetes</taxon>
        <taxon>Micromonosporales</taxon>
        <taxon>Micromonosporaceae</taxon>
        <taxon>Micromonospora</taxon>
    </lineage>
</organism>
<evidence type="ECO:0000313" key="2">
    <source>
        <dbReference type="EMBL" id="RQX14569.1"/>
    </source>
</evidence>
<dbReference type="InterPro" id="IPR013216">
    <property type="entry name" value="Methyltransf_11"/>
</dbReference>
<dbReference type="SUPFAM" id="SSF53335">
    <property type="entry name" value="S-adenosyl-L-methionine-dependent methyltransferases"/>
    <property type="match status" value="1"/>
</dbReference>
<dbReference type="Gene3D" id="3.40.50.150">
    <property type="entry name" value="Vaccinia Virus protein VP39"/>
    <property type="match status" value="1"/>
</dbReference>
<protein>
    <submittedName>
        <fullName evidence="2">SAM-dependent methyltransferase</fullName>
    </submittedName>
</protein>
<keyword evidence="2" id="KW-0808">Transferase</keyword>
<proteinExistence type="predicted"/>
<reference evidence="2 3" key="1">
    <citation type="submission" date="2018-04" db="EMBL/GenBank/DDBJ databases">
        <title>Micromonosporas from Atacama Desert.</title>
        <authorList>
            <person name="Carro L."/>
            <person name="Klenk H.-P."/>
            <person name="Goodfellow M."/>
        </authorList>
    </citation>
    <scope>NUCLEOTIDE SEQUENCE [LARGE SCALE GENOMIC DNA]</scope>
    <source>
        <strain evidence="2 3">LB19</strain>
    </source>
</reference>
<dbReference type="PANTHER" id="PTHR43464:SF83">
    <property type="entry name" value="MALONYL-[ACYL-CARRIER PROTEIN] O-METHYLTRANSFERASE"/>
    <property type="match status" value="1"/>
</dbReference>
<dbReference type="InterPro" id="IPR029063">
    <property type="entry name" value="SAM-dependent_MTases_sf"/>
</dbReference>
<evidence type="ECO:0000313" key="3">
    <source>
        <dbReference type="Proteomes" id="UP000278981"/>
    </source>
</evidence>
<dbReference type="EMBL" id="QDGB01000298">
    <property type="protein sequence ID" value="RQX14569.1"/>
    <property type="molecule type" value="Genomic_DNA"/>
</dbReference>
<dbReference type="CDD" id="cd02440">
    <property type="entry name" value="AdoMet_MTases"/>
    <property type="match status" value="1"/>
</dbReference>
<gene>
    <name evidence="2" type="ORF">DDE19_23020</name>
</gene>